<sequence length="532" mass="60795">MNSLIHSLNIQWFFMSSNEEVTIPLKYWIDYDKKRVIVAEASGELVDVLFSFLTLPLGTIIRLGNKLDQHIELGCINKLYESVDNLESNVFWNNICKKMLHSPRNPLESSCQRLKVKVDDTEPTKYFVCYSCSKEKDLLLSTFDGARCHCGKLMRKETMLLEESKEELAKDNGAFVKSDAMFLILDDLRVLRSSVGHSVQTFLKHRHKDISNLTEISQNVGIKEILSILKQALISKSPLSDVLLKNEEYNKCSPSKYTGPIHSKGHVKIKVMVSKSQNKILFAEVDGDFVDLLVSFLTTPMGSIVKLMKGKLCLGSIRNLYKSVKRLNPSWFVRSSNESLKNIKVAPHFGCKRNPLEEDDAPEYWYGPVVEKENEGRTMISKRKELLRDPKKVKLFDPRSSDGAREPPVGFMKRPCLFVVSDDLEVKPMTSASSISHLKELGIVKLNDLEEHFIKVRKSHEAVDLLRVSLTSNEAALTKSLFSQLWICQRCIPCWGVLGSRHQIKNEIKKEEKVVPGKKRHDERERDKKEVK</sequence>
<dbReference type="KEGG" id="vra:106773162"/>
<reference evidence="2" key="1">
    <citation type="journal article" date="2014" name="Nat. Commun.">
        <title>Genome sequence of mungbean and insights into evolution within Vigna species.</title>
        <authorList>
            <person name="Kang Y.J."/>
            <person name="Kim S.K."/>
            <person name="Kim M.Y."/>
            <person name="Lestari P."/>
            <person name="Kim K.H."/>
            <person name="Ha B.K."/>
            <person name="Jun T.H."/>
            <person name="Hwang W.J."/>
            <person name="Lee T."/>
            <person name="Lee J."/>
            <person name="Shim S."/>
            <person name="Yoon M.Y."/>
            <person name="Jang Y.E."/>
            <person name="Han K.S."/>
            <person name="Taeprayoon P."/>
            <person name="Yoon N."/>
            <person name="Somta P."/>
            <person name="Tanya P."/>
            <person name="Kim K.S."/>
            <person name="Gwag J.G."/>
            <person name="Moon J.K."/>
            <person name="Lee Y.H."/>
            <person name="Park B.S."/>
            <person name="Bombarely A."/>
            <person name="Doyle J.J."/>
            <person name="Jackson S.A."/>
            <person name="Schafleitner R."/>
            <person name="Srinives P."/>
            <person name="Varshney R.K."/>
            <person name="Lee S.H."/>
        </authorList>
    </citation>
    <scope>NUCLEOTIDE SEQUENCE [LARGE SCALE GENOMIC DNA]</scope>
    <source>
        <strain evidence="2">cv. VC1973A</strain>
    </source>
</reference>
<protein>
    <submittedName>
        <fullName evidence="3">Uncharacterized protein LOC106773162 isoform X1</fullName>
    </submittedName>
</protein>
<dbReference type="Proteomes" id="UP000087766">
    <property type="component" value="Chromosome 9"/>
</dbReference>
<dbReference type="PANTHER" id="PTHR33103:SF93">
    <property type="entry name" value="DUF674 FAMILY PROTEIN"/>
    <property type="match status" value="1"/>
</dbReference>
<keyword evidence="2" id="KW-1185">Reference proteome</keyword>
<reference evidence="3" key="2">
    <citation type="submission" date="2025-08" db="UniProtKB">
        <authorList>
            <consortium name="RefSeq"/>
        </authorList>
    </citation>
    <scope>IDENTIFICATION</scope>
    <source>
        <tissue evidence="3">Leaf</tissue>
    </source>
</reference>
<gene>
    <name evidence="3" type="primary">LOC106773162</name>
</gene>
<dbReference type="OrthoDB" id="1277335at2759"/>
<evidence type="ECO:0000313" key="2">
    <source>
        <dbReference type="Proteomes" id="UP000087766"/>
    </source>
</evidence>
<evidence type="ECO:0000313" key="3">
    <source>
        <dbReference type="RefSeq" id="XP_014515349.1"/>
    </source>
</evidence>
<name>A0A1S3VB35_VIGRR</name>
<dbReference type="PANTHER" id="PTHR33103">
    <property type="entry name" value="OS01G0153900 PROTEIN"/>
    <property type="match status" value="1"/>
</dbReference>
<evidence type="ECO:0000256" key="1">
    <source>
        <dbReference type="SAM" id="MobiDB-lite"/>
    </source>
</evidence>
<dbReference type="RefSeq" id="XP_014515349.1">
    <property type="nucleotide sequence ID" value="XM_014659863.2"/>
</dbReference>
<dbReference type="AlphaFoldDB" id="A0A1S3VB35"/>
<dbReference type="InterPro" id="IPR007750">
    <property type="entry name" value="DUF674"/>
</dbReference>
<feature type="region of interest" description="Disordered" evidence="1">
    <location>
        <begin position="510"/>
        <end position="532"/>
    </location>
</feature>
<dbReference type="GeneID" id="106773162"/>
<organism evidence="2 3">
    <name type="scientific">Vigna radiata var. radiata</name>
    <name type="common">Mung bean</name>
    <name type="synonym">Phaseolus aureus</name>
    <dbReference type="NCBI Taxonomy" id="3916"/>
    <lineage>
        <taxon>Eukaryota</taxon>
        <taxon>Viridiplantae</taxon>
        <taxon>Streptophyta</taxon>
        <taxon>Embryophyta</taxon>
        <taxon>Tracheophyta</taxon>
        <taxon>Spermatophyta</taxon>
        <taxon>Magnoliopsida</taxon>
        <taxon>eudicotyledons</taxon>
        <taxon>Gunneridae</taxon>
        <taxon>Pentapetalae</taxon>
        <taxon>rosids</taxon>
        <taxon>fabids</taxon>
        <taxon>Fabales</taxon>
        <taxon>Fabaceae</taxon>
        <taxon>Papilionoideae</taxon>
        <taxon>50 kb inversion clade</taxon>
        <taxon>NPAAA clade</taxon>
        <taxon>indigoferoid/millettioid clade</taxon>
        <taxon>Phaseoleae</taxon>
        <taxon>Vigna</taxon>
    </lineage>
</organism>
<dbReference type="STRING" id="3916.A0A1S3VB35"/>
<proteinExistence type="predicted"/>
<dbReference type="Pfam" id="PF05056">
    <property type="entry name" value="DUF674"/>
    <property type="match status" value="1"/>
</dbReference>
<accession>A0A1S3VB35</accession>